<dbReference type="InterPro" id="IPR036291">
    <property type="entry name" value="NAD(P)-bd_dom_sf"/>
</dbReference>
<feature type="region of interest" description="Disordered" evidence="1">
    <location>
        <begin position="86"/>
        <end position="122"/>
    </location>
</feature>
<dbReference type="Gene3D" id="3.40.50.720">
    <property type="entry name" value="NAD(P)-binding Rossmann-like Domain"/>
    <property type="match status" value="1"/>
</dbReference>
<accession>A0A939PR56</accession>
<evidence type="ECO:0000313" key="2">
    <source>
        <dbReference type="EMBL" id="MBO2453241.1"/>
    </source>
</evidence>
<dbReference type="Pfam" id="PF13561">
    <property type="entry name" value="adh_short_C2"/>
    <property type="match status" value="1"/>
</dbReference>
<feature type="region of interest" description="Disordered" evidence="1">
    <location>
        <begin position="159"/>
        <end position="183"/>
    </location>
</feature>
<dbReference type="EMBL" id="JAGEOJ010000019">
    <property type="protein sequence ID" value="MBO2453241.1"/>
    <property type="molecule type" value="Genomic_DNA"/>
</dbReference>
<keyword evidence="3" id="KW-1185">Reference proteome</keyword>
<dbReference type="AlphaFoldDB" id="A0A939PR56"/>
<evidence type="ECO:0000313" key="3">
    <source>
        <dbReference type="Proteomes" id="UP000669179"/>
    </source>
</evidence>
<evidence type="ECO:0000256" key="1">
    <source>
        <dbReference type="SAM" id="MobiDB-lite"/>
    </source>
</evidence>
<dbReference type="Proteomes" id="UP000669179">
    <property type="component" value="Unassembled WGS sequence"/>
</dbReference>
<name>A0A939PR56_9ACTN</name>
<gene>
    <name evidence="2" type="ORF">J4573_39530</name>
</gene>
<dbReference type="InterPro" id="IPR002347">
    <property type="entry name" value="SDR_fam"/>
</dbReference>
<sequence>MADHLESLCQMNITVHIRGLADSRRAPGHGLYGLCGMSKAAAVEIGPAGIRVNVVSPGATLTPRMVADPRFIDAIRANSARTSLGRLAPTIRPSDGADRLRLQGVGTSPGSGSDDHLCSEGSSRVWSADSGAHASVSRSSASKSAVRPVLLSNDLLLSTDPQAGRRHGGPADTAGRVPSRESACSSTSGAIQACRSWRTAHRSAPIAGRLAWVIVSTRTTAIIRSWSRSVVGMKSCQTLAESRTGVPEMDTLSGTVRRAASVESLTCSMAGTSCP</sequence>
<reference evidence="2" key="1">
    <citation type="submission" date="2021-03" db="EMBL/GenBank/DDBJ databases">
        <authorList>
            <person name="Kanchanasin P."/>
            <person name="Saeng-In P."/>
            <person name="Phongsopitanun W."/>
            <person name="Yuki M."/>
            <person name="Kudo T."/>
            <person name="Ohkuma M."/>
            <person name="Tanasupawat S."/>
        </authorList>
    </citation>
    <scope>NUCLEOTIDE SEQUENCE</scope>
    <source>
        <strain evidence="2">GKU 128</strain>
    </source>
</reference>
<protein>
    <submittedName>
        <fullName evidence="2">SDR family oxidoreductase</fullName>
    </submittedName>
</protein>
<proteinExistence type="predicted"/>
<comment type="caution">
    <text evidence="2">The sequence shown here is derived from an EMBL/GenBank/DDBJ whole genome shotgun (WGS) entry which is preliminary data.</text>
</comment>
<dbReference type="SUPFAM" id="SSF51735">
    <property type="entry name" value="NAD(P)-binding Rossmann-fold domains"/>
    <property type="match status" value="1"/>
</dbReference>
<organism evidence="2 3">
    <name type="scientific">Actinomadura barringtoniae</name>
    <dbReference type="NCBI Taxonomy" id="1427535"/>
    <lineage>
        <taxon>Bacteria</taxon>
        <taxon>Bacillati</taxon>
        <taxon>Actinomycetota</taxon>
        <taxon>Actinomycetes</taxon>
        <taxon>Streptosporangiales</taxon>
        <taxon>Thermomonosporaceae</taxon>
        <taxon>Actinomadura</taxon>
    </lineage>
</organism>